<protein>
    <submittedName>
        <fullName evidence="4">Unannotated protein</fullName>
    </submittedName>
</protein>
<name>A0A6J6S909_9ZZZZ</name>
<dbReference type="PANTHER" id="PTHR21600:SF44">
    <property type="entry name" value="RIBOSOMAL LARGE SUBUNIT PSEUDOURIDINE SYNTHASE D"/>
    <property type="match status" value="1"/>
</dbReference>
<accession>A0A6J6S909</accession>
<dbReference type="InterPro" id="IPR020103">
    <property type="entry name" value="PsdUridine_synth_cat_dom_sf"/>
</dbReference>
<dbReference type="Gene3D" id="3.30.2350.10">
    <property type="entry name" value="Pseudouridine synthase"/>
    <property type="match status" value="1"/>
</dbReference>
<dbReference type="GO" id="GO:0000455">
    <property type="term" value="P:enzyme-directed rRNA pseudouridine synthesis"/>
    <property type="evidence" value="ECO:0007669"/>
    <property type="project" value="TreeGrafter"/>
</dbReference>
<dbReference type="NCBIfam" id="TIGR00005">
    <property type="entry name" value="rluA_subfam"/>
    <property type="match status" value="1"/>
</dbReference>
<comment type="similarity">
    <text evidence="1">Belongs to the pseudouridine synthase RluA family.</text>
</comment>
<dbReference type="EMBL" id="CAEZYS010000026">
    <property type="protein sequence ID" value="CAB4731326.1"/>
    <property type="molecule type" value="Genomic_DNA"/>
</dbReference>
<organism evidence="4">
    <name type="scientific">freshwater metagenome</name>
    <dbReference type="NCBI Taxonomy" id="449393"/>
    <lineage>
        <taxon>unclassified sequences</taxon>
        <taxon>metagenomes</taxon>
        <taxon>ecological metagenomes</taxon>
    </lineage>
</organism>
<dbReference type="InterPro" id="IPR006224">
    <property type="entry name" value="PsdUridine_synth_RluA-like_CS"/>
</dbReference>
<evidence type="ECO:0000313" key="4">
    <source>
        <dbReference type="EMBL" id="CAB4731326.1"/>
    </source>
</evidence>
<dbReference type="GO" id="GO:0009982">
    <property type="term" value="F:pseudouridine synthase activity"/>
    <property type="evidence" value="ECO:0007669"/>
    <property type="project" value="InterPro"/>
</dbReference>
<dbReference type="SUPFAM" id="SSF55120">
    <property type="entry name" value="Pseudouridine synthase"/>
    <property type="match status" value="1"/>
</dbReference>
<dbReference type="CDD" id="cd02869">
    <property type="entry name" value="PseudoU_synth_RluA_like"/>
    <property type="match status" value="1"/>
</dbReference>
<dbReference type="InterPro" id="IPR036986">
    <property type="entry name" value="S4_RNA-bd_sf"/>
</dbReference>
<dbReference type="Gene3D" id="3.10.290.10">
    <property type="entry name" value="RNA-binding S4 domain"/>
    <property type="match status" value="1"/>
</dbReference>
<dbReference type="InterPro" id="IPR006225">
    <property type="entry name" value="PsdUridine_synth_RluC/D"/>
</dbReference>
<dbReference type="SUPFAM" id="SSF55174">
    <property type="entry name" value="Alpha-L RNA-binding motif"/>
    <property type="match status" value="1"/>
</dbReference>
<keyword evidence="2" id="KW-0413">Isomerase</keyword>
<dbReference type="InterPro" id="IPR006145">
    <property type="entry name" value="PsdUridine_synth_RsuA/RluA"/>
</dbReference>
<evidence type="ECO:0000259" key="3">
    <source>
        <dbReference type="Pfam" id="PF00849"/>
    </source>
</evidence>
<dbReference type="PROSITE" id="PS50889">
    <property type="entry name" value="S4"/>
    <property type="match status" value="1"/>
</dbReference>
<dbReference type="AlphaFoldDB" id="A0A6J6S909"/>
<sequence>MSQMNQNNEEREVRFVSIPEGLHQERVDAALSRLLGLSRSTVVTLIENDEVSRKGKALTKSDRVNTDDYLEIKMPAILGEPQLTATPIENFKVVYDDSDVIVIDKPAGVAAHPSPGWRGATVIGGVIAAGYQVSTSGAAERQGVVHRLDVGTTGLMVIAKNENSYSSLKQQFRDRTVTKVYHALVQGHMDPTEGTIDAPIDRHPREDYRFAVVADGKPSITHYKALEFFPAVSLLEIELETGRTHQIRVHFSALRHPLVGDMTYGADHTIAERLEIVRPWLHARELKFIHPSSGSEIAFFSEYPQDLTRCLEILAKGQLPEAQ</sequence>
<evidence type="ECO:0000256" key="1">
    <source>
        <dbReference type="ARBA" id="ARBA00010876"/>
    </source>
</evidence>
<dbReference type="GO" id="GO:0003723">
    <property type="term" value="F:RNA binding"/>
    <property type="evidence" value="ECO:0007669"/>
    <property type="project" value="InterPro"/>
</dbReference>
<dbReference type="Pfam" id="PF00849">
    <property type="entry name" value="PseudoU_synth_2"/>
    <property type="match status" value="1"/>
</dbReference>
<gene>
    <name evidence="4" type="ORF">UFOPK2782_00334</name>
</gene>
<dbReference type="PROSITE" id="PS01129">
    <property type="entry name" value="PSI_RLU"/>
    <property type="match status" value="1"/>
</dbReference>
<dbReference type="PANTHER" id="PTHR21600">
    <property type="entry name" value="MITOCHONDRIAL RNA PSEUDOURIDINE SYNTHASE"/>
    <property type="match status" value="1"/>
</dbReference>
<reference evidence="4" key="1">
    <citation type="submission" date="2020-05" db="EMBL/GenBank/DDBJ databases">
        <authorList>
            <person name="Chiriac C."/>
            <person name="Salcher M."/>
            <person name="Ghai R."/>
            <person name="Kavagutti S V."/>
        </authorList>
    </citation>
    <scope>NUCLEOTIDE SEQUENCE</scope>
</reference>
<evidence type="ECO:0000256" key="2">
    <source>
        <dbReference type="ARBA" id="ARBA00023235"/>
    </source>
</evidence>
<proteinExistence type="inferred from homology"/>
<feature type="domain" description="Pseudouridine synthase RsuA/RluA-like" evidence="3">
    <location>
        <begin position="99"/>
        <end position="253"/>
    </location>
</feature>
<dbReference type="InterPro" id="IPR050188">
    <property type="entry name" value="RluA_PseudoU_synthase"/>
</dbReference>